<dbReference type="PANTHER" id="PTHR48081">
    <property type="entry name" value="AB HYDROLASE SUPERFAMILY PROTEIN C4A8.06C"/>
    <property type="match status" value="1"/>
</dbReference>
<reference evidence="8 9" key="1">
    <citation type="journal article" date="2008" name="Nature">
        <title>Genome analysis of the platypus reveals unique signatures of evolution.</title>
        <authorList>
            <person name="Warren W.C."/>
            <person name="Hillier L.W."/>
            <person name="Marshall Graves J.A."/>
            <person name="Birney E."/>
            <person name="Ponting C.P."/>
            <person name="Grutzner F."/>
            <person name="Belov K."/>
            <person name="Miller W."/>
            <person name="Clarke L."/>
            <person name="Chinwalla A.T."/>
            <person name="Yang S.P."/>
            <person name="Heger A."/>
            <person name="Locke D.P."/>
            <person name="Miethke P."/>
            <person name="Waters P.D."/>
            <person name="Veyrunes F."/>
            <person name="Fulton L."/>
            <person name="Fulton B."/>
            <person name="Graves T."/>
            <person name="Wallis J."/>
            <person name="Puente X.S."/>
            <person name="Lopez-Otin C."/>
            <person name="Ordonez G.R."/>
            <person name="Eichler E.E."/>
            <person name="Chen L."/>
            <person name="Cheng Z."/>
            <person name="Deakin J.E."/>
            <person name="Alsop A."/>
            <person name="Thompson K."/>
            <person name="Kirby P."/>
            <person name="Papenfuss A.T."/>
            <person name="Wakefield M.J."/>
            <person name="Olender T."/>
            <person name="Lancet D."/>
            <person name="Huttley G.A."/>
            <person name="Smit A.F."/>
            <person name="Pask A."/>
            <person name="Temple-Smith P."/>
            <person name="Batzer M.A."/>
            <person name="Walker J.A."/>
            <person name="Konkel M.K."/>
            <person name="Harris R.S."/>
            <person name="Whittington C.M."/>
            <person name="Wong E.S."/>
            <person name="Gemmell N.J."/>
            <person name="Buschiazzo E."/>
            <person name="Vargas Jentzsch I.M."/>
            <person name="Merkel A."/>
            <person name="Schmitz J."/>
            <person name="Zemann A."/>
            <person name="Churakov G."/>
            <person name="Kriegs J.O."/>
            <person name="Brosius J."/>
            <person name="Murchison E.P."/>
            <person name="Sachidanandam R."/>
            <person name="Smith C."/>
            <person name="Hannon G.J."/>
            <person name="Tsend-Ayush E."/>
            <person name="McMillan D."/>
            <person name="Attenborough R."/>
            <person name="Rens W."/>
            <person name="Ferguson-Smith M."/>
            <person name="Lefevre C.M."/>
            <person name="Sharp J.A."/>
            <person name="Nicholas K.R."/>
            <person name="Ray D.A."/>
            <person name="Kube M."/>
            <person name="Reinhardt R."/>
            <person name="Pringle T.H."/>
            <person name="Taylor J."/>
            <person name="Jones R.C."/>
            <person name="Nixon B."/>
            <person name="Dacheux J.L."/>
            <person name="Niwa H."/>
            <person name="Sekita Y."/>
            <person name="Huang X."/>
            <person name="Stark A."/>
            <person name="Kheradpour P."/>
            <person name="Kellis M."/>
            <person name="Flicek P."/>
            <person name="Chen Y."/>
            <person name="Webber C."/>
            <person name="Hardison R."/>
            <person name="Nelson J."/>
            <person name="Hallsworth-Pepin K."/>
            <person name="Delehaunty K."/>
            <person name="Markovic C."/>
            <person name="Minx P."/>
            <person name="Feng Y."/>
            <person name="Kremitzki C."/>
            <person name="Mitreva M."/>
            <person name="Glasscock J."/>
            <person name="Wylie T."/>
            <person name="Wohldmann P."/>
            <person name="Thiru P."/>
            <person name="Nhan M.N."/>
            <person name="Pohl C.S."/>
            <person name="Smith S.M."/>
            <person name="Hou S."/>
            <person name="Nefedov M."/>
            <person name="de Jong P.J."/>
            <person name="Renfree M.B."/>
            <person name="Mardis E.R."/>
            <person name="Wilson R.K."/>
        </authorList>
    </citation>
    <scope>NUCLEOTIDE SEQUENCE [LARGE SCALE GENOMIC DNA]</scope>
    <source>
        <strain evidence="8 9">Glennie</strain>
    </source>
</reference>
<dbReference type="HOGENOM" id="CLU_012494_12_2_1"/>
<evidence type="ECO:0000256" key="3">
    <source>
        <dbReference type="ARBA" id="ARBA00023157"/>
    </source>
</evidence>
<evidence type="ECO:0000256" key="6">
    <source>
        <dbReference type="SAM" id="SignalP"/>
    </source>
</evidence>
<evidence type="ECO:0000313" key="9">
    <source>
        <dbReference type="Proteomes" id="UP000002279"/>
    </source>
</evidence>
<feature type="active site" evidence="4">
    <location>
        <position position="373"/>
    </location>
</feature>
<dbReference type="GO" id="GO:0005789">
    <property type="term" value="C:endoplasmic reticulum membrane"/>
    <property type="evidence" value="ECO:0007669"/>
    <property type="project" value="Ensembl"/>
</dbReference>
<dbReference type="GO" id="GO:0017171">
    <property type="term" value="F:serine hydrolase activity"/>
    <property type="evidence" value="ECO:0007669"/>
    <property type="project" value="Ensembl"/>
</dbReference>
<dbReference type="InParanoid" id="F6TTK0"/>
<keyword evidence="9" id="KW-1185">Reference proteome</keyword>
<dbReference type="OrthoDB" id="408631at2759"/>
<dbReference type="InterPro" id="IPR033140">
    <property type="entry name" value="Lipase_GDXG_put_SER_AS"/>
</dbReference>
<dbReference type="GO" id="GO:0052689">
    <property type="term" value="F:carboxylic ester hydrolase activity"/>
    <property type="evidence" value="ECO:0007669"/>
    <property type="project" value="InterPro"/>
</dbReference>
<reference evidence="8" key="2">
    <citation type="submission" date="2025-08" db="UniProtKB">
        <authorList>
            <consortium name="Ensembl"/>
        </authorList>
    </citation>
    <scope>IDENTIFICATION</scope>
    <source>
        <strain evidence="8">Glennie</strain>
    </source>
</reference>
<dbReference type="Bgee" id="ENSOANG00000009529">
    <property type="expression patterns" value="Expressed in liver and 4 other cell types or tissues"/>
</dbReference>
<sequence>MGRSTLCFLISFALLAYYLYTPLPDNTEETWKLIVIHNGFKTMQYLATLTEILGLAHYMDVINAVTNQGNVGPISDENITVTDTTFNGIPVRLYMPKRKSDTLKRGVFFIHGGGWCIGDKAMKNYDLISRRTANQLDAVVVSTNYRLAPKYHFPVQFEDVYTAVRWFLRGQILEKYGVDPSRICISGDSAGGNLAAAVNQQLLDDPDVKIKIKIQSLFYPVLQSLDMDLPSYRENEHMPILKKSFMVRLWSEYFTTDRALEEAMRSNRHVPVDSSHLFKFVNWSALLPEKFKKGHIYNSPIPGTPDLAKKYPGYLDVRASPLLAADAKLRRLPLTYIMTCQHDVLRDDGLMYVSRLRQAGVQVVHEHIENGFHGILSFISFPTDLNVGHRVGNEYNSWLKENL</sequence>
<keyword evidence="2" id="KW-0378">Hydrolase</keyword>
<dbReference type="KEGG" id="oaa:100073586"/>
<dbReference type="InterPro" id="IPR050300">
    <property type="entry name" value="GDXG_lipolytic_enzyme"/>
</dbReference>
<dbReference type="STRING" id="9258.ENSOANP00000015127"/>
<dbReference type="OMA" id="PKHMARW"/>
<dbReference type="GO" id="GO:0019213">
    <property type="term" value="F:deacetylase activity"/>
    <property type="evidence" value="ECO:0007669"/>
    <property type="project" value="Ensembl"/>
</dbReference>
<dbReference type="SUPFAM" id="SSF53474">
    <property type="entry name" value="alpha/beta-Hydrolases"/>
    <property type="match status" value="1"/>
</dbReference>
<gene>
    <name evidence="8" type="primary">AADAC</name>
</gene>
<dbReference type="AlphaFoldDB" id="F6TTK0"/>
<dbReference type="Pfam" id="PF07859">
    <property type="entry name" value="Abhydrolase_3"/>
    <property type="match status" value="2"/>
</dbReference>
<feature type="domain" description="Alpha/beta hydrolase fold-3" evidence="7">
    <location>
        <begin position="107"/>
        <end position="260"/>
    </location>
</feature>
<dbReference type="eggNOG" id="KOG1515">
    <property type="taxonomic scope" value="Eukaryota"/>
</dbReference>
<organism evidence="8 9">
    <name type="scientific">Ornithorhynchus anatinus</name>
    <name type="common">Duckbill platypus</name>
    <dbReference type="NCBI Taxonomy" id="9258"/>
    <lineage>
        <taxon>Eukaryota</taxon>
        <taxon>Metazoa</taxon>
        <taxon>Chordata</taxon>
        <taxon>Craniata</taxon>
        <taxon>Vertebrata</taxon>
        <taxon>Euteleostomi</taxon>
        <taxon>Mammalia</taxon>
        <taxon>Monotremata</taxon>
        <taxon>Ornithorhynchidae</taxon>
        <taxon>Ornithorhynchus</taxon>
    </lineage>
</organism>
<feature type="active site" evidence="4">
    <location>
        <position position="343"/>
    </location>
</feature>
<protein>
    <submittedName>
        <fullName evidence="8">Arylacetamide deacetylase</fullName>
    </submittedName>
</protein>
<dbReference type="InterPro" id="IPR029058">
    <property type="entry name" value="AB_hydrolase_fold"/>
</dbReference>
<dbReference type="PIRSF" id="PIRSF037251">
    <property type="entry name" value="Arylacetamide_deacetylase"/>
    <property type="match status" value="1"/>
</dbReference>
<evidence type="ECO:0000256" key="1">
    <source>
        <dbReference type="ARBA" id="ARBA00010515"/>
    </source>
</evidence>
<dbReference type="Proteomes" id="UP000002279">
    <property type="component" value="Chromosome 1"/>
</dbReference>
<feature type="active site" evidence="4 5">
    <location>
        <position position="189"/>
    </location>
</feature>
<feature type="signal peptide" evidence="6">
    <location>
        <begin position="1"/>
        <end position="20"/>
    </location>
</feature>
<name>F6TTK0_ORNAN</name>
<keyword evidence="6" id="KW-0732">Signal</keyword>
<dbReference type="PANTHER" id="PTHR48081:SF28">
    <property type="entry name" value="ALPHA_BETA HYDROLASE FOLD-3 DOMAIN-CONTAINING PROTEIN"/>
    <property type="match status" value="1"/>
</dbReference>
<dbReference type="RefSeq" id="XP_028929988.1">
    <property type="nucleotide sequence ID" value="XM_029074155.2"/>
</dbReference>
<feature type="chain" id="PRO_5027856907" evidence="6">
    <location>
        <begin position="21"/>
        <end position="403"/>
    </location>
</feature>
<evidence type="ECO:0000256" key="2">
    <source>
        <dbReference type="ARBA" id="ARBA00022801"/>
    </source>
</evidence>
<accession>F6TTK0</accession>
<keyword evidence="3" id="KW-1015">Disulfide bond</keyword>
<dbReference type="Gene3D" id="3.40.50.1820">
    <property type="entry name" value="alpha/beta hydrolase"/>
    <property type="match status" value="1"/>
</dbReference>
<reference evidence="8" key="3">
    <citation type="submission" date="2025-09" db="UniProtKB">
        <authorList>
            <consortium name="Ensembl"/>
        </authorList>
    </citation>
    <scope>IDENTIFICATION</scope>
    <source>
        <strain evidence="8">Glennie</strain>
    </source>
</reference>
<feature type="domain" description="Alpha/beta hydrolase fold-3" evidence="7">
    <location>
        <begin position="316"/>
        <end position="376"/>
    </location>
</feature>
<dbReference type="InterPro" id="IPR017157">
    <property type="entry name" value="Arylacetamide_deacetylase"/>
</dbReference>
<dbReference type="CTD" id="13"/>
<dbReference type="Ensembl" id="ENSOANT00000015130.2">
    <property type="protein sequence ID" value="ENSOANP00000015127.2"/>
    <property type="gene ID" value="ENSOANG00000009529.2"/>
</dbReference>
<dbReference type="GeneTree" id="ENSGT00940000155975"/>
<evidence type="ECO:0000256" key="5">
    <source>
        <dbReference type="PROSITE-ProRule" id="PRU10038"/>
    </source>
</evidence>
<comment type="similarity">
    <text evidence="1">Belongs to the 'GDXG' lipolytic enzyme family.</text>
</comment>
<dbReference type="PROSITE" id="PS01174">
    <property type="entry name" value="LIPASE_GDXG_SER"/>
    <property type="match status" value="1"/>
</dbReference>
<evidence type="ECO:0000256" key="4">
    <source>
        <dbReference type="PIRSR" id="PIRSR037251-1"/>
    </source>
</evidence>
<dbReference type="FunCoup" id="F6TTK0">
    <property type="interactions" value="22"/>
</dbReference>
<evidence type="ECO:0000259" key="7">
    <source>
        <dbReference type="Pfam" id="PF07859"/>
    </source>
</evidence>
<evidence type="ECO:0000313" key="8">
    <source>
        <dbReference type="Ensembl" id="ENSOANP00000015127.2"/>
    </source>
</evidence>
<dbReference type="InterPro" id="IPR013094">
    <property type="entry name" value="AB_hydrolase_3"/>
</dbReference>
<dbReference type="GeneID" id="100073586"/>
<proteinExistence type="inferred from homology"/>